<proteinExistence type="predicted"/>
<protein>
    <recommendedName>
        <fullName evidence="3">MbtH domain protein</fullName>
    </recommendedName>
</protein>
<evidence type="ECO:0008006" key="3">
    <source>
        <dbReference type="Google" id="ProtNLM"/>
    </source>
</evidence>
<sequence length="111" mass="12089">MDNLVQCLSKGYHPVTVGGPNPSLTTFRNSIEDMGYILIKFTGTRGGTDLGMWVDTNSTDLKQAHFDRCTGIVHVEGTLIFNNISLRCIADIELATLKGTGHLVEVQSALH</sequence>
<dbReference type="InterPro" id="IPR003417">
    <property type="entry name" value="CBF_beta"/>
</dbReference>
<comment type="caution">
    <text evidence="1">The sequence shown here is derived from an EMBL/GenBank/DDBJ whole genome shotgun (WGS) entry which is preliminary data.</text>
</comment>
<gene>
    <name evidence="1" type="ORF">KSF_034580</name>
</gene>
<accession>A0A8J3IJ53</accession>
<dbReference type="Gene3D" id="2.40.250.10">
    <property type="entry name" value="Core binding factor, beta subunit"/>
    <property type="match status" value="1"/>
</dbReference>
<dbReference type="InterPro" id="IPR036552">
    <property type="entry name" value="CBF_bsu_sf"/>
</dbReference>
<evidence type="ECO:0000313" key="1">
    <source>
        <dbReference type="EMBL" id="GHO93410.1"/>
    </source>
</evidence>
<keyword evidence="2" id="KW-1185">Reference proteome</keyword>
<evidence type="ECO:0000313" key="2">
    <source>
        <dbReference type="Proteomes" id="UP000597444"/>
    </source>
</evidence>
<dbReference type="EMBL" id="BNJK01000001">
    <property type="protein sequence ID" value="GHO93410.1"/>
    <property type="molecule type" value="Genomic_DNA"/>
</dbReference>
<dbReference type="Proteomes" id="UP000597444">
    <property type="component" value="Unassembled WGS sequence"/>
</dbReference>
<organism evidence="1 2">
    <name type="scientific">Reticulibacter mediterranei</name>
    <dbReference type="NCBI Taxonomy" id="2778369"/>
    <lineage>
        <taxon>Bacteria</taxon>
        <taxon>Bacillati</taxon>
        <taxon>Chloroflexota</taxon>
        <taxon>Ktedonobacteria</taxon>
        <taxon>Ktedonobacterales</taxon>
        <taxon>Reticulibacteraceae</taxon>
        <taxon>Reticulibacter</taxon>
    </lineage>
</organism>
<reference evidence="1" key="1">
    <citation type="submission" date="2020-10" db="EMBL/GenBank/DDBJ databases">
        <title>Taxonomic study of unclassified bacteria belonging to the class Ktedonobacteria.</title>
        <authorList>
            <person name="Yabe S."/>
            <person name="Wang C.M."/>
            <person name="Zheng Y."/>
            <person name="Sakai Y."/>
            <person name="Cavaletti L."/>
            <person name="Monciardini P."/>
            <person name="Donadio S."/>
        </authorList>
    </citation>
    <scope>NUCLEOTIDE SEQUENCE</scope>
    <source>
        <strain evidence="1">ID150040</strain>
    </source>
</reference>
<dbReference type="Pfam" id="PF02312">
    <property type="entry name" value="CBF_beta"/>
    <property type="match status" value="1"/>
</dbReference>
<name>A0A8J3IJ53_9CHLR</name>
<dbReference type="AlphaFoldDB" id="A0A8J3IJ53"/>
<dbReference type="RefSeq" id="WP_220204193.1">
    <property type="nucleotide sequence ID" value="NZ_BNJK01000001.1"/>
</dbReference>